<feature type="transmembrane region" description="Helical" evidence="8">
    <location>
        <begin position="376"/>
        <end position="395"/>
    </location>
</feature>
<dbReference type="EMBL" id="QYBB01000002">
    <property type="protein sequence ID" value="RYC33352.1"/>
    <property type="molecule type" value="Genomic_DNA"/>
</dbReference>
<feature type="compositionally biased region" description="Basic residues" evidence="7">
    <location>
        <begin position="13"/>
        <end position="22"/>
    </location>
</feature>
<dbReference type="AlphaFoldDB" id="A0A4Q2UA15"/>
<dbReference type="PROSITE" id="PS00217">
    <property type="entry name" value="SUGAR_TRANSPORT_2"/>
    <property type="match status" value="1"/>
</dbReference>
<feature type="transmembrane region" description="Helical" evidence="8">
    <location>
        <begin position="220"/>
        <end position="240"/>
    </location>
</feature>
<sequence>MRRGRPQGNTRLPSRRGRRQARTRAAAPAAEGTEGGTMAQAGTTAGHRDDPAAHAASQALAAAGLAARLDRLPATRSLWATVGLLSLGALFEYYDLFYTAYVAPGMAKAGLFTPASLGPFDALAGIGVTGFGTFVFATFAGLWVGTTAFGGVADRYGRRVVFTWSLVWYSLATLALAVQTSGFGVDLARFVAGIGLGVELVTVDTYIAEIVPAGVRGRAYALNQVVTFLAVPIVALLAWLLVPTAPLGVDGWRWVVLVGTLGAVAVWFIRRGVPESPRWLARQGRLDAAERVVRAFERRAEHDLGRALPAPAAVATAPAPEGRASFAEIWSPPYRARTVMMSVFQFCQTIGFYGFAAWVPTLLIAKGIDVTKSLQYSFTIAVVNPFGPLLGMLVADRMERKWQICAAAVAAACFGLLFGQAGGFWPVILLGVLVTLSNNWMSFAFHGYQAELFPTRVRARAVGFTYSWSRLSGAFAGLVISALLAREGVGAVFAFIAGAMAIVVLAIGVWGPRTLDRPLEEISG</sequence>
<evidence type="ECO:0000256" key="2">
    <source>
        <dbReference type="ARBA" id="ARBA00010992"/>
    </source>
</evidence>
<comment type="subcellular location">
    <subcellularLocation>
        <location evidence="1">Membrane</location>
        <topology evidence="1">Multi-pass membrane protein</topology>
    </subcellularLocation>
</comment>
<feature type="transmembrane region" description="Helical" evidence="8">
    <location>
        <begin position="468"/>
        <end position="485"/>
    </location>
</feature>
<keyword evidence="3" id="KW-0813">Transport</keyword>
<reference evidence="10 11" key="1">
    <citation type="submission" date="2018-12" db="EMBL/GenBank/DDBJ databases">
        <authorList>
            <person name="Grouzdev D.S."/>
            <person name="Krutkina M.S."/>
        </authorList>
    </citation>
    <scope>NUCLEOTIDE SEQUENCE [LARGE SCALE GENOMIC DNA]</scope>
    <source>
        <strain evidence="10 11">RmlP026</strain>
    </source>
</reference>
<evidence type="ECO:0000256" key="5">
    <source>
        <dbReference type="ARBA" id="ARBA00022989"/>
    </source>
</evidence>
<evidence type="ECO:0000256" key="8">
    <source>
        <dbReference type="SAM" id="Phobius"/>
    </source>
</evidence>
<feature type="transmembrane region" description="Helical" evidence="8">
    <location>
        <begin position="252"/>
        <end position="269"/>
    </location>
</feature>
<gene>
    <name evidence="10" type="ORF">D3273_02435</name>
</gene>
<proteinExistence type="inferred from homology"/>
<dbReference type="GO" id="GO:0022857">
    <property type="term" value="F:transmembrane transporter activity"/>
    <property type="evidence" value="ECO:0007669"/>
    <property type="project" value="InterPro"/>
</dbReference>
<keyword evidence="11" id="KW-1185">Reference proteome</keyword>
<evidence type="ECO:0000256" key="3">
    <source>
        <dbReference type="ARBA" id="ARBA00022448"/>
    </source>
</evidence>
<feature type="transmembrane region" description="Helical" evidence="8">
    <location>
        <begin position="78"/>
        <end position="102"/>
    </location>
</feature>
<feature type="transmembrane region" description="Helical" evidence="8">
    <location>
        <begin position="190"/>
        <end position="208"/>
    </location>
</feature>
<dbReference type="PANTHER" id="PTHR23511:SF34">
    <property type="entry name" value="SYNAPTIC VESICLE GLYCOPROTEIN 2"/>
    <property type="match status" value="1"/>
</dbReference>
<dbReference type="InterPro" id="IPR005829">
    <property type="entry name" value="Sugar_transporter_CS"/>
</dbReference>
<accession>A0A4Q2UA15</accession>
<dbReference type="PROSITE" id="PS50850">
    <property type="entry name" value="MFS"/>
    <property type="match status" value="1"/>
</dbReference>
<evidence type="ECO:0000256" key="6">
    <source>
        <dbReference type="ARBA" id="ARBA00023136"/>
    </source>
</evidence>
<dbReference type="Pfam" id="PF00083">
    <property type="entry name" value="Sugar_tr"/>
    <property type="match status" value="1"/>
</dbReference>
<dbReference type="Proteomes" id="UP000290759">
    <property type="component" value="Unassembled WGS sequence"/>
</dbReference>
<organism evidence="10 11">
    <name type="scientific">Lichenibacterium minor</name>
    <dbReference type="NCBI Taxonomy" id="2316528"/>
    <lineage>
        <taxon>Bacteria</taxon>
        <taxon>Pseudomonadati</taxon>
        <taxon>Pseudomonadota</taxon>
        <taxon>Alphaproteobacteria</taxon>
        <taxon>Hyphomicrobiales</taxon>
        <taxon>Lichenihabitantaceae</taxon>
        <taxon>Lichenibacterium</taxon>
    </lineage>
</organism>
<reference evidence="10 11" key="2">
    <citation type="submission" date="2019-02" db="EMBL/GenBank/DDBJ databases">
        <title>'Lichenibacterium ramalinii' gen. nov. sp. nov., 'Lichenibacterium minor' gen. nov. sp. nov.</title>
        <authorList>
            <person name="Pankratov T."/>
        </authorList>
    </citation>
    <scope>NUCLEOTIDE SEQUENCE [LARGE SCALE GENOMIC DNA]</scope>
    <source>
        <strain evidence="10 11">RmlP026</strain>
    </source>
</reference>
<feature type="transmembrane region" description="Helical" evidence="8">
    <location>
        <begin position="343"/>
        <end position="364"/>
    </location>
</feature>
<dbReference type="InterPro" id="IPR036259">
    <property type="entry name" value="MFS_trans_sf"/>
</dbReference>
<comment type="similarity">
    <text evidence="2">Belongs to the major facilitator superfamily. Sugar transporter (TC 2.A.1.1) family.</text>
</comment>
<feature type="transmembrane region" description="Helical" evidence="8">
    <location>
        <begin position="122"/>
        <end position="144"/>
    </location>
</feature>
<dbReference type="InterPro" id="IPR020846">
    <property type="entry name" value="MFS_dom"/>
</dbReference>
<evidence type="ECO:0000256" key="1">
    <source>
        <dbReference type="ARBA" id="ARBA00004141"/>
    </source>
</evidence>
<evidence type="ECO:0000256" key="7">
    <source>
        <dbReference type="SAM" id="MobiDB-lite"/>
    </source>
</evidence>
<dbReference type="PANTHER" id="PTHR23511">
    <property type="entry name" value="SYNAPTIC VESICLE GLYCOPROTEIN 2"/>
    <property type="match status" value="1"/>
</dbReference>
<dbReference type="Gene3D" id="1.20.1250.20">
    <property type="entry name" value="MFS general substrate transporter like domains"/>
    <property type="match status" value="1"/>
</dbReference>
<feature type="compositionally biased region" description="Low complexity" evidence="7">
    <location>
        <begin position="23"/>
        <end position="45"/>
    </location>
</feature>
<dbReference type="InterPro" id="IPR005828">
    <property type="entry name" value="MFS_sugar_transport-like"/>
</dbReference>
<dbReference type="SUPFAM" id="SSF103473">
    <property type="entry name" value="MFS general substrate transporter"/>
    <property type="match status" value="1"/>
</dbReference>
<keyword evidence="4 8" id="KW-0812">Transmembrane</keyword>
<evidence type="ECO:0000256" key="4">
    <source>
        <dbReference type="ARBA" id="ARBA00022692"/>
    </source>
</evidence>
<evidence type="ECO:0000259" key="9">
    <source>
        <dbReference type="PROSITE" id="PS50850"/>
    </source>
</evidence>
<feature type="region of interest" description="Disordered" evidence="7">
    <location>
        <begin position="1"/>
        <end position="52"/>
    </location>
</feature>
<protein>
    <submittedName>
        <fullName evidence="10">MFS transporter</fullName>
    </submittedName>
</protein>
<feature type="domain" description="Major facilitator superfamily (MFS) profile" evidence="9">
    <location>
        <begin position="81"/>
        <end position="515"/>
    </location>
</feature>
<keyword evidence="6 8" id="KW-0472">Membrane</keyword>
<dbReference type="CDD" id="cd17316">
    <property type="entry name" value="MFS_SV2_like"/>
    <property type="match status" value="1"/>
</dbReference>
<evidence type="ECO:0000313" key="11">
    <source>
        <dbReference type="Proteomes" id="UP000290759"/>
    </source>
</evidence>
<keyword evidence="5 8" id="KW-1133">Transmembrane helix</keyword>
<feature type="transmembrane region" description="Helical" evidence="8">
    <location>
        <begin position="491"/>
        <end position="510"/>
    </location>
</feature>
<dbReference type="OrthoDB" id="9784658at2"/>
<comment type="caution">
    <text evidence="10">The sequence shown here is derived from an EMBL/GenBank/DDBJ whole genome shotgun (WGS) entry which is preliminary data.</text>
</comment>
<feature type="transmembrane region" description="Helical" evidence="8">
    <location>
        <begin position="156"/>
        <end position="178"/>
    </location>
</feature>
<name>A0A4Q2UA15_9HYPH</name>
<dbReference type="GO" id="GO:0016020">
    <property type="term" value="C:membrane"/>
    <property type="evidence" value="ECO:0007669"/>
    <property type="project" value="UniProtKB-SubCell"/>
</dbReference>
<evidence type="ECO:0000313" key="10">
    <source>
        <dbReference type="EMBL" id="RYC33352.1"/>
    </source>
</evidence>